<dbReference type="PANTHER" id="PTHR33559">
    <property type="entry name" value="PROTEASOME ASSEMBLY CHAPERONE 4"/>
    <property type="match status" value="1"/>
</dbReference>
<dbReference type="Pfam" id="PF16093">
    <property type="entry name" value="PAC4"/>
    <property type="match status" value="1"/>
</dbReference>
<dbReference type="EMBL" id="JBANRG010000001">
    <property type="protein sequence ID" value="KAK7472730.1"/>
    <property type="molecule type" value="Genomic_DNA"/>
</dbReference>
<comment type="caution">
    <text evidence="1">The sequence shown here is derived from an EMBL/GenBank/DDBJ whole genome shotgun (WGS) entry which is preliminary data.</text>
</comment>
<evidence type="ECO:0000313" key="2">
    <source>
        <dbReference type="Proteomes" id="UP001498398"/>
    </source>
</evidence>
<name>A0ABR1K8K2_9AGAR</name>
<reference evidence="1 2" key="1">
    <citation type="submission" date="2024-01" db="EMBL/GenBank/DDBJ databases">
        <title>A draft genome for the cacao thread blight pathogen Marasmiellus scandens.</title>
        <authorList>
            <person name="Baruah I.K."/>
            <person name="Leung J."/>
            <person name="Bukari Y."/>
            <person name="Amoako-Attah I."/>
            <person name="Meinhardt L.W."/>
            <person name="Bailey B.A."/>
            <person name="Cohen S.P."/>
        </authorList>
    </citation>
    <scope>NUCLEOTIDE SEQUENCE [LARGE SCALE GENOMIC DNA]</scope>
    <source>
        <strain evidence="1 2">GH-19</strain>
    </source>
</reference>
<dbReference type="InterPro" id="IPR032157">
    <property type="entry name" value="PAC4"/>
</dbReference>
<keyword evidence="2" id="KW-1185">Reference proteome</keyword>
<organism evidence="1 2">
    <name type="scientific">Marasmiellus scandens</name>
    <dbReference type="NCBI Taxonomy" id="2682957"/>
    <lineage>
        <taxon>Eukaryota</taxon>
        <taxon>Fungi</taxon>
        <taxon>Dikarya</taxon>
        <taxon>Basidiomycota</taxon>
        <taxon>Agaricomycotina</taxon>
        <taxon>Agaricomycetes</taxon>
        <taxon>Agaricomycetidae</taxon>
        <taxon>Agaricales</taxon>
        <taxon>Marasmiineae</taxon>
        <taxon>Omphalotaceae</taxon>
        <taxon>Marasmiellus</taxon>
    </lineage>
</organism>
<evidence type="ECO:0000313" key="1">
    <source>
        <dbReference type="EMBL" id="KAK7472730.1"/>
    </source>
</evidence>
<protein>
    <recommendedName>
        <fullName evidence="3">Proteasome assembly chaperone 3</fullName>
    </recommendedName>
</protein>
<proteinExistence type="predicted"/>
<sequence>MISVETRYIAPSDPSLPAFALRITRLVDSYMIWIGTTELAPDAVEKAPELGRLCKDWACAMPPKNQGQVGAATSLYRTSTSDESLSMAQRLARRFGKQMLVSVDGDKERMLEMEKAVVGVLKSM</sequence>
<accession>A0ABR1K8K2</accession>
<gene>
    <name evidence="1" type="ORF">VKT23_000840</name>
</gene>
<dbReference type="PANTHER" id="PTHR33559:SF1">
    <property type="entry name" value="PROTEASOME ASSEMBLY CHAPERONE 4"/>
    <property type="match status" value="1"/>
</dbReference>
<dbReference type="Proteomes" id="UP001498398">
    <property type="component" value="Unassembled WGS sequence"/>
</dbReference>
<evidence type="ECO:0008006" key="3">
    <source>
        <dbReference type="Google" id="ProtNLM"/>
    </source>
</evidence>